<evidence type="ECO:0000313" key="2">
    <source>
        <dbReference type="EMBL" id="TCG11226.1"/>
    </source>
</evidence>
<sequence length="141" mass="16554">MRRYLSYIFVGSPIVASVIGISIYYSLNHKSNKKSQKQDTEVTKGDNISVSKKIYKSESIFPQVSFDEVYDYIRVKNQKPIIDDNMISKFIKIIFMRIKTTKGEIKVDVLKNSDQSVDVKFTWKQKNMQTLEKIYKMELSY</sequence>
<dbReference type="AlphaFoldDB" id="A0A4R0XKP2"/>
<dbReference type="Proteomes" id="UP000294192">
    <property type="component" value="Unassembled WGS sequence"/>
</dbReference>
<evidence type="ECO:0000256" key="1">
    <source>
        <dbReference type="SAM" id="Phobius"/>
    </source>
</evidence>
<evidence type="ECO:0000313" key="3">
    <source>
        <dbReference type="Proteomes" id="UP000294192"/>
    </source>
</evidence>
<keyword evidence="1" id="KW-1133">Transmembrane helix</keyword>
<dbReference type="RefSeq" id="WP_131599055.1">
    <property type="nucleotide sequence ID" value="NZ_CBDBYK010000012.1"/>
</dbReference>
<gene>
    <name evidence="2" type="ORF">C4B24_02595</name>
</gene>
<keyword evidence="1" id="KW-0812">Transmembrane</keyword>
<organism evidence="2 3">
    <name type="scientific">Mycoplasma marinum</name>
    <dbReference type="NCBI Taxonomy" id="1937190"/>
    <lineage>
        <taxon>Bacteria</taxon>
        <taxon>Bacillati</taxon>
        <taxon>Mycoplasmatota</taxon>
        <taxon>Mollicutes</taxon>
        <taxon>Mycoplasmataceae</taxon>
        <taxon>Mycoplasma</taxon>
    </lineage>
</organism>
<proteinExistence type="predicted"/>
<dbReference type="NCBIfam" id="NF045957">
    <property type="entry name" value="MHO_1590_dom"/>
    <property type="match status" value="1"/>
</dbReference>
<dbReference type="OrthoDB" id="398246at2"/>
<feature type="transmembrane region" description="Helical" evidence="1">
    <location>
        <begin position="6"/>
        <end position="27"/>
    </location>
</feature>
<keyword evidence="1" id="KW-0472">Membrane</keyword>
<dbReference type="EMBL" id="PSZO01000010">
    <property type="protein sequence ID" value="TCG11226.1"/>
    <property type="molecule type" value="Genomic_DNA"/>
</dbReference>
<accession>A0A4R0XKP2</accession>
<protein>
    <submittedName>
        <fullName evidence="2">Uncharacterized protein</fullName>
    </submittedName>
</protein>
<name>A0A4R0XKP2_9MOLU</name>
<keyword evidence="3" id="KW-1185">Reference proteome</keyword>
<comment type="caution">
    <text evidence="2">The sequence shown here is derived from an EMBL/GenBank/DDBJ whole genome shotgun (WGS) entry which is preliminary data.</text>
</comment>
<reference evidence="2 3" key="1">
    <citation type="submission" date="2018-02" db="EMBL/GenBank/DDBJ databases">
        <title>Mycoplasma marinum and Mycoplasma todarodis sp. nov., moderately halophilic and psychrotolerant mycoplasmas isolated from cephalopods.</title>
        <authorList>
            <person name="Viver T."/>
        </authorList>
    </citation>
    <scope>NUCLEOTIDE SEQUENCE [LARGE SCALE GENOMIC DNA]</scope>
    <source>
        <strain evidence="2 3">PE</strain>
    </source>
</reference>